<evidence type="ECO:0000313" key="1">
    <source>
        <dbReference type="EMBL" id="OHV27339.1"/>
    </source>
</evidence>
<evidence type="ECO:0000313" key="2">
    <source>
        <dbReference type="Proteomes" id="UP000179627"/>
    </source>
</evidence>
<proteinExistence type="predicted"/>
<sequence>MQVADPVERAALADDLMWTASRQRSAFRGIRAAAIRQALDGGSTAGELARRMRVTEADVAWMADHPVATLRAASMPSRRAVRIA</sequence>
<gene>
    <name evidence="1" type="ORF">CC117_31370</name>
</gene>
<reference evidence="2" key="1">
    <citation type="submission" date="2016-07" db="EMBL/GenBank/DDBJ databases">
        <title>Sequence Frankia sp. strain CcI1.17.</title>
        <authorList>
            <person name="Ghodhbane-Gtari F."/>
            <person name="Swanson E."/>
            <person name="Gueddou A."/>
            <person name="Morris K."/>
            <person name="Hezbri K."/>
            <person name="Ktari A."/>
            <person name="Nouioui I."/>
            <person name="Abebe-Akele F."/>
            <person name="Simpson S."/>
            <person name="Thomas K."/>
            <person name="Gtari M."/>
            <person name="Tisa L.S."/>
            <person name="Hurst S."/>
        </authorList>
    </citation>
    <scope>NUCLEOTIDE SEQUENCE [LARGE SCALE GENOMIC DNA]</scope>
    <source>
        <strain evidence="2">Cc1.17</strain>
    </source>
</reference>
<organism evidence="1 2">
    <name type="scientific">Parafrankia colletiae</name>
    <dbReference type="NCBI Taxonomy" id="573497"/>
    <lineage>
        <taxon>Bacteria</taxon>
        <taxon>Bacillati</taxon>
        <taxon>Actinomycetota</taxon>
        <taxon>Actinomycetes</taxon>
        <taxon>Frankiales</taxon>
        <taxon>Frankiaceae</taxon>
        <taxon>Parafrankia</taxon>
    </lineage>
</organism>
<dbReference type="Proteomes" id="UP000179627">
    <property type="component" value="Unassembled WGS sequence"/>
</dbReference>
<dbReference type="EMBL" id="MBLM01000191">
    <property type="protein sequence ID" value="OHV27339.1"/>
    <property type="molecule type" value="Genomic_DNA"/>
</dbReference>
<protein>
    <submittedName>
        <fullName evidence="1">Uncharacterized protein</fullName>
    </submittedName>
</protein>
<accession>A0A1S1Q1A0</accession>
<name>A0A1S1Q1A0_9ACTN</name>
<keyword evidence="2" id="KW-1185">Reference proteome</keyword>
<dbReference type="AlphaFoldDB" id="A0A1S1Q1A0"/>
<comment type="caution">
    <text evidence="1">The sequence shown here is derived from an EMBL/GenBank/DDBJ whole genome shotgun (WGS) entry which is preliminary data.</text>
</comment>